<dbReference type="InterPro" id="IPR014044">
    <property type="entry name" value="CAP_dom"/>
</dbReference>
<dbReference type="Proteomes" id="UP001154265">
    <property type="component" value="Unassembled WGS sequence"/>
</dbReference>
<reference evidence="2" key="1">
    <citation type="journal article" date="2022" name="Genome Biol. Evol.">
        <title>A New Gene Family Diagnostic for Intracellular Biomineralization of Amorphous Ca Carbonates by Cyanobacteria.</title>
        <authorList>
            <person name="Benzerara K."/>
            <person name="Duprat E."/>
            <person name="Bitard-Feildel T."/>
            <person name="Caumes G."/>
            <person name="Cassier-Chauvat C."/>
            <person name="Chauvat F."/>
            <person name="Dezi M."/>
            <person name="Diop S.I."/>
            <person name="Gaschignard G."/>
            <person name="Gorgen S."/>
            <person name="Gugger M."/>
            <person name="Lopez-Garcia P."/>
            <person name="Millet M."/>
            <person name="Skouri-Panet F."/>
            <person name="Moreira D."/>
            <person name="Callebaut I."/>
        </authorList>
    </citation>
    <scope>NUCLEOTIDE SEQUENCE</scope>
    <source>
        <strain evidence="2">G9</strain>
    </source>
</reference>
<protein>
    <submittedName>
        <fullName evidence="2">CAP domain-containing protein</fullName>
    </submittedName>
</protein>
<feature type="domain" description="SCP" evidence="1">
    <location>
        <begin position="70"/>
        <end position="176"/>
    </location>
</feature>
<dbReference type="SUPFAM" id="SSF55797">
    <property type="entry name" value="PR-1-like"/>
    <property type="match status" value="1"/>
</dbReference>
<reference evidence="2" key="2">
    <citation type="submission" date="2022-01" db="EMBL/GenBank/DDBJ databases">
        <authorList>
            <person name="Zivanovic Y."/>
            <person name="Moreira D."/>
            <person name="Lopez-Garcia P."/>
        </authorList>
    </citation>
    <scope>NUCLEOTIDE SEQUENCE</scope>
    <source>
        <strain evidence="2">G9</strain>
    </source>
</reference>
<evidence type="ECO:0000313" key="2">
    <source>
        <dbReference type="EMBL" id="MDG2989422.1"/>
    </source>
</evidence>
<comment type="caution">
    <text evidence="2">The sequence shown here is derived from an EMBL/GenBank/DDBJ whole genome shotgun (WGS) entry which is preliminary data.</text>
</comment>
<keyword evidence="3" id="KW-1185">Reference proteome</keyword>
<evidence type="ECO:0000313" key="3">
    <source>
        <dbReference type="Proteomes" id="UP001154265"/>
    </source>
</evidence>
<name>A0ABT6EVK9_9SYNE</name>
<dbReference type="InterPro" id="IPR035940">
    <property type="entry name" value="CAP_sf"/>
</dbReference>
<evidence type="ECO:0000259" key="1">
    <source>
        <dbReference type="Pfam" id="PF00188"/>
    </source>
</evidence>
<accession>A0ABT6EVK9</accession>
<organism evidence="2 3">
    <name type="scientific">Candidatus Synechococcus calcipolaris G9</name>
    <dbReference type="NCBI Taxonomy" id="1497997"/>
    <lineage>
        <taxon>Bacteria</taxon>
        <taxon>Bacillati</taxon>
        <taxon>Cyanobacteriota</taxon>
        <taxon>Cyanophyceae</taxon>
        <taxon>Synechococcales</taxon>
        <taxon>Synechococcaceae</taxon>
        <taxon>Synechococcus</taxon>
    </lineage>
</organism>
<dbReference type="EMBL" id="JAKKUT010000001">
    <property type="protein sequence ID" value="MDG2989422.1"/>
    <property type="molecule type" value="Genomic_DNA"/>
</dbReference>
<dbReference type="RefSeq" id="WP_277865347.1">
    <property type="nucleotide sequence ID" value="NZ_JAKKUT010000001.1"/>
</dbReference>
<gene>
    <name evidence="2" type="ORF">L3556_00525</name>
</gene>
<dbReference type="Gene3D" id="3.40.33.10">
    <property type="entry name" value="CAP"/>
    <property type="match status" value="1"/>
</dbReference>
<proteinExistence type="predicted"/>
<sequence length="205" mass="23013">MAALTFFQNIRWVQSVSRAVCTLALLLMVDFISPATGENSLYPHCRGRDILTAPVCRGDQIDPEEQNLYTLINEYRDRHGLPPIPLSPALNQVANRHILDLVHNVGYLTHGWSDCPYHASQPATYACMWNAPQRLGTTYPGNGYENAYEGPRKATATGTLATWQQSHLHRAVILNEGIWATKTWQALGIGIYEKYAVVWFGEEVD</sequence>
<dbReference type="Pfam" id="PF00188">
    <property type="entry name" value="CAP"/>
    <property type="match status" value="1"/>
</dbReference>